<dbReference type="EMBL" id="VSRR010100742">
    <property type="protein sequence ID" value="MPC95027.1"/>
    <property type="molecule type" value="Genomic_DNA"/>
</dbReference>
<reference evidence="1 2" key="1">
    <citation type="submission" date="2019-05" db="EMBL/GenBank/DDBJ databases">
        <title>Another draft genome of Portunus trituberculatus and its Hox gene families provides insights of decapod evolution.</title>
        <authorList>
            <person name="Jeong J.-H."/>
            <person name="Song I."/>
            <person name="Kim S."/>
            <person name="Choi T."/>
            <person name="Kim D."/>
            <person name="Ryu S."/>
            <person name="Kim W."/>
        </authorList>
    </citation>
    <scope>NUCLEOTIDE SEQUENCE [LARGE SCALE GENOMIC DNA]</scope>
    <source>
        <tissue evidence="1">Muscle</tissue>
    </source>
</reference>
<dbReference type="Proteomes" id="UP000324222">
    <property type="component" value="Unassembled WGS sequence"/>
</dbReference>
<accession>A0A5B7JPJ0</accession>
<keyword evidence="2" id="KW-1185">Reference proteome</keyword>
<name>A0A5B7JPJ0_PORTR</name>
<protein>
    <submittedName>
        <fullName evidence="1">Uncharacterized protein</fullName>
    </submittedName>
</protein>
<evidence type="ECO:0000313" key="2">
    <source>
        <dbReference type="Proteomes" id="UP000324222"/>
    </source>
</evidence>
<comment type="caution">
    <text evidence="1">The sequence shown here is derived from an EMBL/GenBank/DDBJ whole genome shotgun (WGS) entry which is preliminary data.</text>
</comment>
<sequence>MSSLMLCYLI</sequence>
<evidence type="ECO:0000313" key="1">
    <source>
        <dbReference type="EMBL" id="MPC95027.1"/>
    </source>
</evidence>
<proteinExistence type="predicted"/>
<gene>
    <name evidence="1" type="ORF">E2C01_090219</name>
</gene>
<organism evidence="1 2">
    <name type="scientific">Portunus trituberculatus</name>
    <name type="common">Swimming crab</name>
    <name type="synonym">Neptunus trituberculatus</name>
    <dbReference type="NCBI Taxonomy" id="210409"/>
    <lineage>
        <taxon>Eukaryota</taxon>
        <taxon>Metazoa</taxon>
        <taxon>Ecdysozoa</taxon>
        <taxon>Arthropoda</taxon>
        <taxon>Crustacea</taxon>
        <taxon>Multicrustacea</taxon>
        <taxon>Malacostraca</taxon>
        <taxon>Eumalacostraca</taxon>
        <taxon>Eucarida</taxon>
        <taxon>Decapoda</taxon>
        <taxon>Pleocyemata</taxon>
        <taxon>Brachyura</taxon>
        <taxon>Eubrachyura</taxon>
        <taxon>Portunoidea</taxon>
        <taxon>Portunidae</taxon>
        <taxon>Portuninae</taxon>
        <taxon>Portunus</taxon>
    </lineage>
</organism>